<dbReference type="RefSeq" id="XP_007860488.1">
    <property type="nucleotide sequence ID" value="XM_007862297.1"/>
</dbReference>
<accession>S7QL45</accession>
<dbReference type="Proteomes" id="UP000030669">
    <property type="component" value="Unassembled WGS sequence"/>
</dbReference>
<dbReference type="eggNOG" id="ENOG502SN8D">
    <property type="taxonomic scope" value="Eukaryota"/>
</dbReference>
<dbReference type="InterPro" id="IPR036047">
    <property type="entry name" value="F-box-like_dom_sf"/>
</dbReference>
<dbReference type="STRING" id="670483.S7QL45"/>
<protein>
    <recommendedName>
        <fullName evidence="1">F-box domain-containing protein</fullName>
    </recommendedName>
</protein>
<dbReference type="OMA" id="CHFAYIS"/>
<proteinExistence type="predicted"/>
<dbReference type="GeneID" id="19300992"/>
<evidence type="ECO:0000259" key="1">
    <source>
        <dbReference type="SMART" id="SM00256"/>
    </source>
</evidence>
<feature type="domain" description="F-box" evidence="1">
    <location>
        <begin position="48"/>
        <end position="89"/>
    </location>
</feature>
<name>S7QL45_GLOTA</name>
<evidence type="ECO:0000313" key="2">
    <source>
        <dbReference type="EMBL" id="EPQ59988.1"/>
    </source>
</evidence>
<sequence>MSALIRRALSTGLSDGIGCLSKIPLPSLSLPLLFASPRRRTGRSLDALPIDILVNEIFEELELRDVLTLRAVNKALYRVTMESVIWKRFLRRYHGPLPPLPPTSRHNFGNMRGIEAERILARAMSFDKNWCGLAPQAWYIEEIRAWFQIYTIAFLPGGHYAVASASNAARNKWYILLYGLDYGWKGCYPLTTVQTPSKAFEITAKYMYINYQHGIVVSYTWRQYRDGLGGDASMLSGKYDMPEDELNYENVTMFTSLATLERLVDVHAKFMPGTPAYHDVVDALPPPFKKLAITRSTSALHSPSLDHLDGQPHVTLIRRPNFILIKNLAVLDAPAYEIECLPDLHNYNYFVQTILAFKHIPFERTLFVVKRLTRRIMNNKVVRKYSFETYRMEYTQSRRALAEWDETKVLDGDVGSVHISELHYPYYDDNSGQLDVKDDKFLVPPTVYVYVKCNNPEEMRVYEVRPELVNPDDDPRFMDPLLSHASNMKDKRLMLYPDHRYVFPAEEVHKFDYGGIFGSPVILPGNGRALVMTVEPGDRSDAPPLKDLWSYIKPDENIDIVENTHFWHRFSPIQAKGDRGEKWVTSLVIPGHHLEWFRKQGVQTIAWDETIGRVAICAKDDPRIFIFDFAETPRTDPMGERV</sequence>
<dbReference type="InterPro" id="IPR001810">
    <property type="entry name" value="F-box_dom"/>
</dbReference>
<dbReference type="HOGENOM" id="CLU_403894_0_0_1"/>
<dbReference type="KEGG" id="gtr:GLOTRDRAFT_123747"/>
<organism evidence="2 3">
    <name type="scientific">Gloeophyllum trabeum (strain ATCC 11539 / FP-39264 / Madison 617)</name>
    <name type="common">Brown rot fungus</name>
    <dbReference type="NCBI Taxonomy" id="670483"/>
    <lineage>
        <taxon>Eukaryota</taxon>
        <taxon>Fungi</taxon>
        <taxon>Dikarya</taxon>
        <taxon>Basidiomycota</taxon>
        <taxon>Agaricomycotina</taxon>
        <taxon>Agaricomycetes</taxon>
        <taxon>Gloeophyllales</taxon>
        <taxon>Gloeophyllaceae</taxon>
        <taxon>Gloeophyllum</taxon>
    </lineage>
</organism>
<dbReference type="AlphaFoldDB" id="S7QL45"/>
<gene>
    <name evidence="2" type="ORF">GLOTRDRAFT_123747</name>
</gene>
<reference evidence="2 3" key="1">
    <citation type="journal article" date="2012" name="Science">
        <title>The Paleozoic origin of enzymatic lignin decomposition reconstructed from 31 fungal genomes.</title>
        <authorList>
            <person name="Floudas D."/>
            <person name="Binder M."/>
            <person name="Riley R."/>
            <person name="Barry K."/>
            <person name="Blanchette R.A."/>
            <person name="Henrissat B."/>
            <person name="Martinez A.T."/>
            <person name="Otillar R."/>
            <person name="Spatafora J.W."/>
            <person name="Yadav J.S."/>
            <person name="Aerts A."/>
            <person name="Benoit I."/>
            <person name="Boyd A."/>
            <person name="Carlson A."/>
            <person name="Copeland A."/>
            <person name="Coutinho P.M."/>
            <person name="de Vries R.P."/>
            <person name="Ferreira P."/>
            <person name="Findley K."/>
            <person name="Foster B."/>
            <person name="Gaskell J."/>
            <person name="Glotzer D."/>
            <person name="Gorecki P."/>
            <person name="Heitman J."/>
            <person name="Hesse C."/>
            <person name="Hori C."/>
            <person name="Igarashi K."/>
            <person name="Jurgens J.A."/>
            <person name="Kallen N."/>
            <person name="Kersten P."/>
            <person name="Kohler A."/>
            <person name="Kuees U."/>
            <person name="Kumar T.K.A."/>
            <person name="Kuo A."/>
            <person name="LaButti K."/>
            <person name="Larrondo L.F."/>
            <person name="Lindquist E."/>
            <person name="Ling A."/>
            <person name="Lombard V."/>
            <person name="Lucas S."/>
            <person name="Lundell T."/>
            <person name="Martin R."/>
            <person name="McLaughlin D.J."/>
            <person name="Morgenstern I."/>
            <person name="Morin E."/>
            <person name="Murat C."/>
            <person name="Nagy L.G."/>
            <person name="Nolan M."/>
            <person name="Ohm R.A."/>
            <person name="Patyshakuliyeva A."/>
            <person name="Rokas A."/>
            <person name="Ruiz-Duenas F.J."/>
            <person name="Sabat G."/>
            <person name="Salamov A."/>
            <person name="Samejima M."/>
            <person name="Schmutz J."/>
            <person name="Slot J.C."/>
            <person name="St John F."/>
            <person name="Stenlid J."/>
            <person name="Sun H."/>
            <person name="Sun S."/>
            <person name="Syed K."/>
            <person name="Tsang A."/>
            <person name="Wiebenga A."/>
            <person name="Young D."/>
            <person name="Pisabarro A."/>
            <person name="Eastwood D.C."/>
            <person name="Martin F."/>
            <person name="Cullen D."/>
            <person name="Grigoriev I.V."/>
            <person name="Hibbett D.S."/>
        </authorList>
    </citation>
    <scope>NUCLEOTIDE SEQUENCE [LARGE SCALE GENOMIC DNA]</scope>
    <source>
        <strain evidence="2 3">ATCC 11539</strain>
    </source>
</reference>
<dbReference type="SMART" id="SM00256">
    <property type="entry name" value="FBOX"/>
    <property type="match status" value="1"/>
</dbReference>
<dbReference type="SUPFAM" id="SSF81383">
    <property type="entry name" value="F-box domain"/>
    <property type="match status" value="1"/>
</dbReference>
<keyword evidence="3" id="KW-1185">Reference proteome</keyword>
<dbReference type="OrthoDB" id="3219396at2759"/>
<evidence type="ECO:0000313" key="3">
    <source>
        <dbReference type="Proteomes" id="UP000030669"/>
    </source>
</evidence>
<dbReference type="EMBL" id="KB469296">
    <property type="protein sequence ID" value="EPQ59988.1"/>
    <property type="molecule type" value="Genomic_DNA"/>
</dbReference>